<keyword evidence="3" id="KW-1185">Reference proteome</keyword>
<dbReference type="SMART" id="SM00421">
    <property type="entry name" value="HTH_LUXR"/>
    <property type="match status" value="1"/>
</dbReference>
<evidence type="ECO:0000259" key="1">
    <source>
        <dbReference type="PROSITE" id="PS50043"/>
    </source>
</evidence>
<dbReference type="InterPro" id="IPR036388">
    <property type="entry name" value="WH-like_DNA-bd_sf"/>
</dbReference>
<feature type="domain" description="HTH luxR-type" evidence="1">
    <location>
        <begin position="290"/>
        <end position="355"/>
    </location>
</feature>
<dbReference type="SUPFAM" id="SSF46894">
    <property type="entry name" value="C-terminal effector domain of the bipartite response regulators"/>
    <property type="match status" value="1"/>
</dbReference>
<protein>
    <submittedName>
        <fullName evidence="2">Helix-turn-helix transcriptional regulator</fullName>
    </submittedName>
</protein>
<dbReference type="RefSeq" id="WP_378392327.1">
    <property type="nucleotide sequence ID" value="NZ_JBHLWM010000010.1"/>
</dbReference>
<dbReference type="Gene3D" id="1.10.10.10">
    <property type="entry name" value="Winged helix-like DNA-binding domain superfamily/Winged helix DNA-binding domain"/>
    <property type="match status" value="1"/>
</dbReference>
<dbReference type="Proteomes" id="UP001589775">
    <property type="component" value="Unassembled WGS sequence"/>
</dbReference>
<reference evidence="2 3" key="1">
    <citation type="submission" date="2024-09" db="EMBL/GenBank/DDBJ databases">
        <authorList>
            <person name="Sun Q."/>
            <person name="Mori K."/>
        </authorList>
    </citation>
    <scope>NUCLEOTIDE SEQUENCE [LARGE SCALE GENOMIC DNA]</scope>
    <source>
        <strain evidence="2 3">KCTC 23279</strain>
    </source>
</reference>
<dbReference type="InterPro" id="IPR000792">
    <property type="entry name" value="Tscrpt_reg_LuxR_C"/>
</dbReference>
<comment type="caution">
    <text evidence="2">The sequence shown here is derived from an EMBL/GenBank/DDBJ whole genome shotgun (WGS) entry which is preliminary data.</text>
</comment>
<dbReference type="PROSITE" id="PS50043">
    <property type="entry name" value="HTH_LUXR_2"/>
    <property type="match status" value="1"/>
</dbReference>
<organism evidence="2 3">
    <name type="scientific">Rhodopseudomonas telluris</name>
    <dbReference type="NCBI Taxonomy" id="644215"/>
    <lineage>
        <taxon>Bacteria</taxon>
        <taxon>Pseudomonadati</taxon>
        <taxon>Pseudomonadota</taxon>
        <taxon>Alphaproteobacteria</taxon>
        <taxon>Hyphomicrobiales</taxon>
        <taxon>Nitrobacteraceae</taxon>
        <taxon>Rhodopseudomonas</taxon>
    </lineage>
</organism>
<sequence>MDLLQYIDGIYEAAVVPEKWPDVLGAMSREVSGDGAVLFTFARADMSWTTSSDLRATFIEFLRDGWAAINPRPVRLSAANHPGFVRDSDFFTAEELDSDPVYAFYRSRGIGWAVGTMLDTPSGDSIVFSFERAFAKGPVPLDVVHGFDLIRPHLARGALLAARIGLEQARSMANTLLALGLPGGVLDRRGRLVASNALLDALVPLTLQDRRHRLVLSDPIADGVFEAAIGSQAGQGRGGRSIPIAAAIGRPAMIVHLLPISGVANDVFSVGRSLLVVTPIDRAAVPNAEVIQGLFDLTPAEAKVARSIGEARSVEDIAVAQGLSRETVRAQLKAVMAKTGVSRQQELISLLAGRQLPFG</sequence>
<accession>A0ABV6EYY6</accession>
<proteinExistence type="predicted"/>
<name>A0ABV6EYY6_9BRAD</name>
<evidence type="ECO:0000313" key="2">
    <source>
        <dbReference type="EMBL" id="MFC0243378.1"/>
    </source>
</evidence>
<evidence type="ECO:0000313" key="3">
    <source>
        <dbReference type="Proteomes" id="UP001589775"/>
    </source>
</evidence>
<gene>
    <name evidence="2" type="ORF">ACFFJ6_23030</name>
</gene>
<dbReference type="CDD" id="cd06170">
    <property type="entry name" value="LuxR_C_like"/>
    <property type="match status" value="1"/>
</dbReference>
<dbReference type="EMBL" id="JBHLWM010000010">
    <property type="protein sequence ID" value="MFC0243378.1"/>
    <property type="molecule type" value="Genomic_DNA"/>
</dbReference>
<dbReference type="InterPro" id="IPR016032">
    <property type="entry name" value="Sig_transdc_resp-reg_C-effctor"/>
</dbReference>